<name>A0ABT5DL68_9BACT</name>
<dbReference type="Proteomes" id="UP001221838">
    <property type="component" value="Unassembled WGS sequence"/>
</dbReference>
<accession>A0ABT5DL68</accession>
<organism evidence="1 2">
    <name type="scientific">Stigmatella ashevillensis</name>
    <dbReference type="NCBI Taxonomy" id="2995309"/>
    <lineage>
        <taxon>Bacteria</taxon>
        <taxon>Pseudomonadati</taxon>
        <taxon>Myxococcota</taxon>
        <taxon>Myxococcia</taxon>
        <taxon>Myxococcales</taxon>
        <taxon>Cystobacterineae</taxon>
        <taxon>Archangiaceae</taxon>
        <taxon>Stigmatella</taxon>
    </lineage>
</organism>
<keyword evidence="2" id="KW-1185">Reference proteome</keyword>
<evidence type="ECO:0000313" key="2">
    <source>
        <dbReference type="Proteomes" id="UP001221838"/>
    </source>
</evidence>
<protein>
    <recommendedName>
        <fullName evidence="3">Lipoprotein MlpA</fullName>
    </recommendedName>
</protein>
<gene>
    <name evidence="1" type="ORF">POL68_38475</name>
</gene>
<dbReference type="EMBL" id="JAQNDM010000002">
    <property type="protein sequence ID" value="MDC0714405.1"/>
    <property type="molecule type" value="Genomic_DNA"/>
</dbReference>
<dbReference type="RefSeq" id="WP_272145039.1">
    <property type="nucleotide sequence ID" value="NZ_JAQNDM010000002.1"/>
</dbReference>
<comment type="caution">
    <text evidence="1">The sequence shown here is derived from an EMBL/GenBank/DDBJ whole genome shotgun (WGS) entry which is preliminary data.</text>
</comment>
<reference evidence="1 2" key="1">
    <citation type="submission" date="2022-11" db="EMBL/GenBank/DDBJ databases">
        <title>Minimal conservation of predation-associated metabolite biosynthetic gene clusters underscores biosynthetic potential of Myxococcota including descriptions for ten novel species: Archangium lansinium sp. nov., Myxococcus landrumus sp. nov., Nannocystis bai.</title>
        <authorList>
            <person name="Ahearne A."/>
            <person name="Stevens C."/>
            <person name="Dowd S."/>
        </authorList>
    </citation>
    <scope>NUCLEOTIDE SEQUENCE [LARGE SCALE GENOMIC DNA]</scope>
    <source>
        <strain evidence="1 2">NCWAL01</strain>
    </source>
</reference>
<sequence length="216" mass="22875">MNQRILGLLTLAAFATSCDSEQPPIGCPVQSLEWAATYKPKGTSACPIKAGEQIGILKFSTPSGDERLSLKPATLAALDALDPERLSYSLGALAKESDAEGFCSATNVAVAEKHTPASDGVAAQDIIYRWDNVRVLALPQAPGTQLVADLEYTENGCTAQYEVWAMWPGDVDCQGVTGGPDDSLCQSATVINPDFAVTCDPTQMRCVPAKRPPSLE</sequence>
<dbReference type="PROSITE" id="PS51257">
    <property type="entry name" value="PROKAR_LIPOPROTEIN"/>
    <property type="match status" value="1"/>
</dbReference>
<evidence type="ECO:0008006" key="3">
    <source>
        <dbReference type="Google" id="ProtNLM"/>
    </source>
</evidence>
<proteinExistence type="predicted"/>
<evidence type="ECO:0000313" key="1">
    <source>
        <dbReference type="EMBL" id="MDC0714405.1"/>
    </source>
</evidence>